<proteinExistence type="inferred from homology"/>
<dbReference type="Gene3D" id="3.90.180.10">
    <property type="entry name" value="Medium-chain alcohol dehydrogenases, catalytic domain"/>
    <property type="match status" value="1"/>
</dbReference>
<dbReference type="CDD" id="cd08234">
    <property type="entry name" value="threonine_DH_like"/>
    <property type="match status" value="1"/>
</dbReference>
<evidence type="ECO:0000313" key="8">
    <source>
        <dbReference type="Proteomes" id="UP000287687"/>
    </source>
</evidence>
<reference evidence="7 8" key="1">
    <citation type="submission" date="2019-01" db="EMBL/GenBank/DDBJ databases">
        <title>The draft genome of Rhizobium sp. 24NR.</title>
        <authorList>
            <person name="Liu L."/>
            <person name="Liang L."/>
            <person name="Shi S."/>
            <person name="Xu L."/>
            <person name="Wang X."/>
            <person name="Li L."/>
            <person name="Zhang X."/>
        </authorList>
    </citation>
    <scope>NUCLEOTIDE SEQUENCE [LARGE SCALE GENOMIC DNA]</scope>
    <source>
        <strain evidence="7 8">24NR</strain>
    </source>
</reference>
<dbReference type="Proteomes" id="UP000287687">
    <property type="component" value="Unassembled WGS sequence"/>
</dbReference>
<dbReference type="Gene3D" id="3.40.50.720">
    <property type="entry name" value="NAD(P)-binding Rossmann-like Domain"/>
    <property type="match status" value="1"/>
</dbReference>
<keyword evidence="8" id="KW-1185">Reference proteome</keyword>
<comment type="caution">
    <text evidence="7">The sequence shown here is derived from an EMBL/GenBank/DDBJ whole genome shotgun (WGS) entry which is preliminary data.</text>
</comment>
<organism evidence="7 8">
    <name type="scientific">Neorhizobium lilium</name>
    <dbReference type="NCBI Taxonomy" id="2503024"/>
    <lineage>
        <taxon>Bacteria</taxon>
        <taxon>Pseudomonadati</taxon>
        <taxon>Pseudomonadota</taxon>
        <taxon>Alphaproteobacteria</taxon>
        <taxon>Hyphomicrobiales</taxon>
        <taxon>Rhizobiaceae</taxon>
        <taxon>Rhizobium/Agrobacterium group</taxon>
        <taxon>Neorhizobium</taxon>
    </lineage>
</organism>
<dbReference type="InterPro" id="IPR036291">
    <property type="entry name" value="NAD(P)-bd_dom_sf"/>
</dbReference>
<accession>A0A3S3T390</accession>
<dbReference type="SUPFAM" id="SSF51735">
    <property type="entry name" value="NAD(P)-binding Rossmann-fold domains"/>
    <property type="match status" value="1"/>
</dbReference>
<dbReference type="InterPro" id="IPR013154">
    <property type="entry name" value="ADH-like_N"/>
</dbReference>
<dbReference type="PROSITE" id="PS00059">
    <property type="entry name" value="ADH_ZINC"/>
    <property type="match status" value="1"/>
</dbReference>
<dbReference type="SUPFAM" id="SSF50129">
    <property type="entry name" value="GroES-like"/>
    <property type="match status" value="1"/>
</dbReference>
<evidence type="ECO:0000256" key="1">
    <source>
        <dbReference type="ARBA" id="ARBA00022723"/>
    </source>
</evidence>
<evidence type="ECO:0000256" key="4">
    <source>
        <dbReference type="RuleBase" id="RU361277"/>
    </source>
</evidence>
<evidence type="ECO:0000313" key="7">
    <source>
        <dbReference type="EMBL" id="RWX81086.1"/>
    </source>
</evidence>
<dbReference type="GO" id="GO:0016491">
    <property type="term" value="F:oxidoreductase activity"/>
    <property type="evidence" value="ECO:0007669"/>
    <property type="project" value="UniProtKB-KW"/>
</dbReference>
<protein>
    <submittedName>
        <fullName evidence="7">Zinc-binding dehydrogenase</fullName>
    </submittedName>
</protein>
<dbReference type="PANTHER" id="PTHR43401">
    <property type="entry name" value="L-THREONINE 3-DEHYDROGENASE"/>
    <property type="match status" value="1"/>
</dbReference>
<dbReference type="Pfam" id="PF08240">
    <property type="entry name" value="ADH_N"/>
    <property type="match status" value="1"/>
</dbReference>
<dbReference type="OrthoDB" id="9809185at2"/>
<keyword evidence="3" id="KW-0560">Oxidoreductase</keyword>
<keyword evidence="1 4" id="KW-0479">Metal-binding</keyword>
<gene>
    <name evidence="7" type="ORF">EPK99_01775</name>
</gene>
<dbReference type="InterPro" id="IPR011032">
    <property type="entry name" value="GroES-like_sf"/>
</dbReference>
<comment type="similarity">
    <text evidence="4">Belongs to the zinc-containing alcohol dehydrogenase family.</text>
</comment>
<comment type="cofactor">
    <cofactor evidence="4">
        <name>Zn(2+)</name>
        <dbReference type="ChEBI" id="CHEBI:29105"/>
    </cofactor>
</comment>
<evidence type="ECO:0000259" key="5">
    <source>
        <dbReference type="Pfam" id="PF00107"/>
    </source>
</evidence>
<feature type="domain" description="Alcohol dehydrogenase-like C-terminal" evidence="5">
    <location>
        <begin position="175"/>
        <end position="296"/>
    </location>
</feature>
<dbReference type="PANTHER" id="PTHR43401:SF2">
    <property type="entry name" value="L-THREONINE 3-DEHYDROGENASE"/>
    <property type="match status" value="1"/>
</dbReference>
<dbReference type="EMBL" id="SBIP01000001">
    <property type="protein sequence ID" value="RWX81086.1"/>
    <property type="molecule type" value="Genomic_DNA"/>
</dbReference>
<evidence type="ECO:0000256" key="3">
    <source>
        <dbReference type="ARBA" id="ARBA00023002"/>
    </source>
</evidence>
<name>A0A3S3T390_9HYPH</name>
<sequence>MKAIHFIGSGQPVLAEIPLRDELPDGHALIRVRASGLCHTDIDVLHGRYGSSAFPVVPGHEYAGEIEALAADVESFQVGERIAVDPNLPCGTCASCRRGLTNLCTELKAYGVTHDGGFGEYSVVRADHLHRIGDLAFDRAALAEPLACTLNGLRAAGVVQGTSPPSNAIVFGAGPIGLLMALSLQAKGAGTVTIADVNENRLAFASDLGLKTAVSGSHSLSSQRHAFDFVADATGVPAVVEKMIDLVEDGGTALLFGVCPPAATVAIHPFEVFRRQLKIVGSHSLNRNIPEAIEILKADDGRMARLVSHRLPLEEILPYFLAKPSDPATMKVQFVSA</sequence>
<dbReference type="RefSeq" id="WP_128440913.1">
    <property type="nucleotide sequence ID" value="NZ_SBIP01000001.1"/>
</dbReference>
<dbReference type="InterPro" id="IPR002328">
    <property type="entry name" value="ADH_Zn_CS"/>
</dbReference>
<dbReference type="Pfam" id="PF00107">
    <property type="entry name" value="ADH_zinc_N"/>
    <property type="match status" value="1"/>
</dbReference>
<dbReference type="AlphaFoldDB" id="A0A3S3T390"/>
<evidence type="ECO:0000259" key="6">
    <source>
        <dbReference type="Pfam" id="PF08240"/>
    </source>
</evidence>
<dbReference type="InterPro" id="IPR013149">
    <property type="entry name" value="ADH-like_C"/>
</dbReference>
<feature type="domain" description="Alcohol dehydrogenase-like N-terminal" evidence="6">
    <location>
        <begin position="25"/>
        <end position="133"/>
    </location>
</feature>
<keyword evidence="2 4" id="KW-0862">Zinc</keyword>
<dbReference type="InterPro" id="IPR050129">
    <property type="entry name" value="Zn_alcohol_dh"/>
</dbReference>
<evidence type="ECO:0000256" key="2">
    <source>
        <dbReference type="ARBA" id="ARBA00022833"/>
    </source>
</evidence>
<dbReference type="GO" id="GO:0008270">
    <property type="term" value="F:zinc ion binding"/>
    <property type="evidence" value="ECO:0007669"/>
    <property type="project" value="InterPro"/>
</dbReference>